<dbReference type="RefSeq" id="WP_016338979.1">
    <property type="nucleotide sequence ID" value="NC_021280.1"/>
</dbReference>
<evidence type="ECO:0000313" key="3">
    <source>
        <dbReference type="Proteomes" id="UP000013964"/>
    </source>
</evidence>
<proteinExistence type="predicted"/>
<dbReference type="HOGENOM" id="CLU_1119620_0_0_14"/>
<organism evidence="1 3">
    <name type="scientific">Spiroplasma chrysopicola DF-1</name>
    <dbReference type="NCBI Taxonomy" id="1276227"/>
    <lineage>
        <taxon>Bacteria</taxon>
        <taxon>Bacillati</taxon>
        <taxon>Mycoplasmatota</taxon>
        <taxon>Mollicutes</taxon>
        <taxon>Entomoplasmatales</taxon>
        <taxon>Spiroplasmataceae</taxon>
        <taxon>Spiroplasma</taxon>
    </lineage>
</organism>
<evidence type="ECO:0000313" key="1">
    <source>
        <dbReference type="EMBL" id="AGM25154.1"/>
    </source>
</evidence>
<dbReference type="AlphaFoldDB" id="R4UBA2"/>
<accession>R4UBA2</accession>
<dbReference type="Proteomes" id="UP000013964">
    <property type="component" value="Chromosome"/>
</dbReference>
<dbReference type="KEGG" id="scr:SCHRY_v1c09400"/>
<gene>
    <name evidence="1" type="ORF">SCHRY_v1c05760</name>
    <name evidence="2" type="ORF">SCHRY_v1c09400</name>
</gene>
<reference evidence="1 3" key="1">
    <citation type="journal article" date="2013" name="Genome Biol. Evol.">
        <title>Complete genomes of two dipteran-associated spiroplasmas provided insights into the origin, dynamics, and impacts of viral invasion in spiroplasma.</title>
        <authorList>
            <person name="Ku C."/>
            <person name="Lo W.S."/>
            <person name="Chen L.L."/>
            <person name="Kuo C.H."/>
        </authorList>
    </citation>
    <scope>NUCLEOTIDE SEQUENCE [LARGE SCALE GENOMIC DNA]</scope>
    <source>
        <strain evidence="1 3">DF-1</strain>
    </source>
</reference>
<dbReference type="KEGG" id="scr:SCHRY_v1c05760"/>
<keyword evidence="3" id="KW-1185">Reference proteome</keyword>
<sequence>MFKNKNNRILFENNISKQDFIIRLIYAELRFISIHEITKIIIDETLEEIRLSDGYGNSNSPKSFLLDLQAEFINFFSLWKNEYSENEITIDIYSKIGDLVPIIKPWSKSKYLEIAPGKPTRTNRINTFSNPLDKNNNFGGTLYYPFPLLTRTEHNHTAFILFEESIVDKKIKDTVYKTYSLKNVSYILDKVYFNKNRLVLKDIEINKDTNEQLHRLQGIIKTWPWFAVILFNCIFNKDWKIINRFQID</sequence>
<protein>
    <submittedName>
        <fullName evidence="1">Uncharacterized protein</fullName>
    </submittedName>
</protein>
<evidence type="ECO:0000313" key="2">
    <source>
        <dbReference type="EMBL" id="AGM25512.1"/>
    </source>
</evidence>
<dbReference type="EMBL" id="CP005077">
    <property type="protein sequence ID" value="AGM25154.1"/>
    <property type="molecule type" value="Genomic_DNA"/>
</dbReference>
<dbReference type="OrthoDB" id="9818484at2"/>
<dbReference type="EMBL" id="CP005077">
    <property type="protein sequence ID" value="AGM25512.1"/>
    <property type="molecule type" value="Genomic_DNA"/>
</dbReference>
<dbReference type="PATRIC" id="fig|1276227.3.peg.579"/>
<name>R4UBA2_9MOLU</name>